<dbReference type="PANTHER" id="PTHR30244:SF30">
    <property type="entry name" value="BLR5990 PROTEIN"/>
    <property type="match status" value="1"/>
</dbReference>
<dbReference type="Proteomes" id="UP000031197">
    <property type="component" value="Unassembled WGS sequence"/>
</dbReference>
<evidence type="ECO:0000256" key="4">
    <source>
        <dbReference type="RuleBase" id="RU004508"/>
    </source>
</evidence>
<feature type="active site" description="Proton acceptor" evidence="2">
    <location>
        <position position="214"/>
    </location>
</feature>
<comment type="caution">
    <text evidence="5">The sequence shown here is derived from an EMBL/GenBank/DDBJ whole genome shotgun (WGS) entry which is preliminary data.</text>
</comment>
<dbReference type="GO" id="GO:0008483">
    <property type="term" value="F:transaminase activity"/>
    <property type="evidence" value="ECO:0007669"/>
    <property type="project" value="UniProtKB-KW"/>
</dbReference>
<accession>A0A0B3XZY7</accession>
<evidence type="ECO:0000313" key="6">
    <source>
        <dbReference type="Proteomes" id="UP000031197"/>
    </source>
</evidence>
<evidence type="ECO:0000256" key="2">
    <source>
        <dbReference type="PIRSR" id="PIRSR000390-1"/>
    </source>
</evidence>
<dbReference type="PIRSF" id="PIRSF000390">
    <property type="entry name" value="PLP_StrS"/>
    <property type="match status" value="1"/>
</dbReference>
<keyword evidence="1 3" id="KW-0663">Pyridoxal phosphate</keyword>
<proteinExistence type="inferred from homology"/>
<dbReference type="SUPFAM" id="SSF53383">
    <property type="entry name" value="PLP-dependent transferases"/>
    <property type="match status" value="1"/>
</dbReference>
<keyword evidence="6" id="KW-1185">Reference proteome</keyword>
<keyword evidence="5" id="KW-0808">Transferase</keyword>
<dbReference type="InterPro" id="IPR015421">
    <property type="entry name" value="PyrdxlP-dep_Trfase_major"/>
</dbReference>
<dbReference type="Gene3D" id="3.40.640.10">
    <property type="entry name" value="Type I PLP-dependent aspartate aminotransferase-like (Major domain)"/>
    <property type="match status" value="1"/>
</dbReference>
<reference evidence="5 6" key="1">
    <citation type="submission" date="2014-12" db="EMBL/GenBank/DDBJ databases">
        <title>Genome sequencing of Alteromonas marina AD001.</title>
        <authorList>
            <person name="Adrian T.G.S."/>
            <person name="Chan K.G."/>
        </authorList>
    </citation>
    <scope>NUCLEOTIDE SEQUENCE [LARGE SCALE GENOMIC DNA]</scope>
    <source>
        <strain evidence="5 6">AD001</strain>
    </source>
</reference>
<dbReference type="InterPro" id="IPR015424">
    <property type="entry name" value="PyrdxlP-dep_Trfase"/>
</dbReference>
<dbReference type="GO" id="GO:0000271">
    <property type="term" value="P:polysaccharide biosynthetic process"/>
    <property type="evidence" value="ECO:0007669"/>
    <property type="project" value="TreeGrafter"/>
</dbReference>
<dbReference type="GO" id="GO:0030170">
    <property type="term" value="F:pyridoxal phosphate binding"/>
    <property type="evidence" value="ECO:0007669"/>
    <property type="project" value="TreeGrafter"/>
</dbReference>
<dbReference type="InterPro" id="IPR026385">
    <property type="entry name" value="LegC-like"/>
</dbReference>
<organism evidence="5 6">
    <name type="scientific">Alteromonas marina</name>
    <dbReference type="NCBI Taxonomy" id="203795"/>
    <lineage>
        <taxon>Bacteria</taxon>
        <taxon>Pseudomonadati</taxon>
        <taxon>Pseudomonadota</taxon>
        <taxon>Gammaproteobacteria</taxon>
        <taxon>Alteromonadales</taxon>
        <taxon>Alteromonadaceae</taxon>
        <taxon>Alteromonas/Salinimonas group</taxon>
        <taxon>Alteromonas</taxon>
    </lineage>
</organism>
<comment type="similarity">
    <text evidence="4">Belongs to the DegT/DnrJ/EryC1 family.</text>
</comment>
<evidence type="ECO:0000256" key="3">
    <source>
        <dbReference type="PIRSR" id="PIRSR000390-2"/>
    </source>
</evidence>
<evidence type="ECO:0000256" key="1">
    <source>
        <dbReference type="ARBA" id="ARBA00022898"/>
    </source>
</evidence>
<dbReference type="AlphaFoldDB" id="A0A0B3XZY7"/>
<dbReference type="Gene3D" id="3.90.1150.10">
    <property type="entry name" value="Aspartate Aminotransferase, domain 1"/>
    <property type="match status" value="1"/>
</dbReference>
<evidence type="ECO:0000313" key="5">
    <source>
        <dbReference type="EMBL" id="KHT44497.1"/>
    </source>
</evidence>
<dbReference type="RefSeq" id="WP_039223133.1">
    <property type="nucleotide sequence ID" value="NZ_JWLW01000066.1"/>
</dbReference>
<protein>
    <submittedName>
        <fullName evidence="5">Aminotransferase DegT</fullName>
    </submittedName>
</protein>
<dbReference type="EMBL" id="JWLW01000066">
    <property type="protein sequence ID" value="KHT44497.1"/>
    <property type="molecule type" value="Genomic_DNA"/>
</dbReference>
<dbReference type="NCBIfam" id="TIGR04181">
    <property type="entry name" value="NHT_00031"/>
    <property type="match status" value="1"/>
</dbReference>
<dbReference type="OrthoDB" id="9804264at2"/>
<sequence>MHNSLTTFIRELYGTQDFIPLHQPTFSGNEKSYVNNTIDSTFVSSVGAYVDEFENALSSYCDAAAAVAVVNGTNGLQAALHMAGVTRDELVITQSMTFVATCNAIHWLGAEPVFVDISDKTLGMCPFSLASFLDEYCELSNNICFHKPSGKRVRAVVPMHTFGHPVELSRLVEVCRNWHLTLVEDAAESLGSTYKGQHTGTFGRFGALSFNGNKIITTGGGGAVLCKTKEDGAKLKHFTTTAKLPHAFEFIHDEYACNARMPNLNAALGLAQLEQLTNFVDKKRQLAACYADFFKGTAFKFVQEPQNTRANYWLNAIVCENKRSRDDLLKYANESGVMMRPVWKPMHQLSLYRHCIVHDMRNTEWFAERLVNLPSSVPSLK</sequence>
<keyword evidence="5" id="KW-0032">Aminotransferase</keyword>
<name>A0A0B3XZY7_9ALTE</name>
<dbReference type="CDD" id="cd00616">
    <property type="entry name" value="AHBA_syn"/>
    <property type="match status" value="1"/>
</dbReference>
<dbReference type="InterPro" id="IPR015422">
    <property type="entry name" value="PyrdxlP-dep_Trfase_small"/>
</dbReference>
<dbReference type="InterPro" id="IPR000653">
    <property type="entry name" value="DegT/StrS_aminotransferase"/>
</dbReference>
<gene>
    <name evidence="5" type="ORF">RJ41_16615</name>
</gene>
<dbReference type="Pfam" id="PF01041">
    <property type="entry name" value="DegT_DnrJ_EryC1"/>
    <property type="match status" value="1"/>
</dbReference>
<dbReference type="PANTHER" id="PTHR30244">
    <property type="entry name" value="TRANSAMINASE"/>
    <property type="match status" value="1"/>
</dbReference>
<feature type="modified residue" description="N6-(pyridoxal phosphate)lysine" evidence="3">
    <location>
        <position position="214"/>
    </location>
</feature>